<dbReference type="SUPFAM" id="SSF56563">
    <property type="entry name" value="Major capsid protein gp5"/>
    <property type="match status" value="1"/>
</dbReference>
<dbReference type="Proteomes" id="UP000013988">
    <property type="component" value="Unassembled WGS sequence"/>
</dbReference>
<proteinExistence type="predicted"/>
<feature type="coiled-coil region" evidence="2">
    <location>
        <begin position="4"/>
        <end position="64"/>
    </location>
</feature>
<evidence type="ECO:0000313" key="4">
    <source>
        <dbReference type="EMBL" id="EOR27466.1"/>
    </source>
</evidence>
<dbReference type="PATRIC" id="fig|1202534.3.peg.896"/>
<dbReference type="AlphaFoldDB" id="R9CJX3"/>
<dbReference type="OrthoDB" id="9786516at2"/>
<dbReference type="InterPro" id="IPR024455">
    <property type="entry name" value="Phage_capsid"/>
</dbReference>
<evidence type="ECO:0000256" key="1">
    <source>
        <dbReference type="ARBA" id="ARBA00004328"/>
    </source>
</evidence>
<dbReference type="Pfam" id="PF05065">
    <property type="entry name" value="Phage_capsid"/>
    <property type="match status" value="1"/>
</dbReference>
<comment type="subcellular location">
    <subcellularLocation>
        <location evidence="1">Virion</location>
    </subcellularLocation>
</comment>
<evidence type="ECO:0000313" key="5">
    <source>
        <dbReference type="Proteomes" id="UP000013988"/>
    </source>
</evidence>
<keyword evidence="5" id="KW-1185">Reference proteome</keyword>
<dbReference type="InterPro" id="IPR054612">
    <property type="entry name" value="Phage_capsid-like_C"/>
</dbReference>
<name>R9CJX3_9CLOT</name>
<gene>
    <name evidence="4" type="ORF">A500_04491</name>
</gene>
<reference evidence="4 5" key="1">
    <citation type="submission" date="2013-03" db="EMBL/GenBank/DDBJ databases">
        <title>Whole genome shotgun sequencing of Clostridium sartagoforme AAU1.</title>
        <authorList>
            <person name="Joshi C.G."/>
            <person name="Duggirala S.M."/>
            <person name="Nathani N.M."/>
            <person name="Bhatt V.D."/>
            <person name="Patel A.K."/>
            <person name="Pandya P.R."/>
            <person name="KaPatel J.A."/>
        </authorList>
    </citation>
    <scope>NUCLEOTIDE SEQUENCE [LARGE SCALE GENOMIC DNA]</scope>
    <source>
        <strain evidence="4 5">AAU1</strain>
    </source>
</reference>
<protein>
    <submittedName>
        <fullName evidence="4">Phage major capsid protein</fullName>
    </submittedName>
</protein>
<organism evidence="4 5">
    <name type="scientific">Clostridium sartagoforme AAU1</name>
    <dbReference type="NCBI Taxonomy" id="1202534"/>
    <lineage>
        <taxon>Bacteria</taxon>
        <taxon>Bacillati</taxon>
        <taxon>Bacillota</taxon>
        <taxon>Clostridia</taxon>
        <taxon>Eubacteriales</taxon>
        <taxon>Clostridiaceae</taxon>
        <taxon>Clostridium</taxon>
    </lineage>
</organism>
<evidence type="ECO:0000259" key="3">
    <source>
        <dbReference type="Pfam" id="PF05065"/>
    </source>
</evidence>
<sequence length="356" mass="39268">MTKIDELNREITELKDKANSLRLENKIDEALEVVNDIKAKKSEIEKLETLENELKEGVKVMENKVVDNKEILNKEEKVFIDFIRTGVSNDMTAGSNGVLIPNSIASKIIAKVEEISPIYARATKFNIGGDLTFVKEDSMPTCAYMEELEEGSATDAKFKTVKLGAFIARTLSKISRSLINRTDFDLLKYVVNAVANSIAKFLEKELIVGTTGKIEGLSKVVPATVTTINADTFVDMQMAVPSALQGGCEWLMNPADLKVARKFKTTDGQYLLNADATKEFGWAILGKNVLLSDQVPVETIYYGDFSGLYVKLANNVQVSILNEKYAEEYAIGVVGFVEADAKVVENQKIVAIKKTA</sequence>
<comment type="caution">
    <text evidence="4">The sequence shown here is derived from an EMBL/GenBank/DDBJ whole genome shotgun (WGS) entry which is preliminary data.</text>
</comment>
<dbReference type="RefSeq" id="WP_016206357.1">
    <property type="nucleotide sequence ID" value="NZ_ASRV01000048.1"/>
</dbReference>
<dbReference type="NCBIfam" id="TIGR01554">
    <property type="entry name" value="major_cap_HK97"/>
    <property type="match status" value="1"/>
</dbReference>
<keyword evidence="2" id="KW-0175">Coiled coil</keyword>
<dbReference type="EMBL" id="ASRV01000048">
    <property type="protein sequence ID" value="EOR27466.1"/>
    <property type="molecule type" value="Genomic_DNA"/>
</dbReference>
<evidence type="ECO:0000256" key="2">
    <source>
        <dbReference type="SAM" id="Coils"/>
    </source>
</evidence>
<accession>R9CJX3</accession>
<dbReference type="Gene3D" id="3.30.2320.10">
    <property type="entry name" value="hypothetical protein PF0899 domain"/>
    <property type="match status" value="1"/>
</dbReference>
<feature type="domain" description="Phage capsid-like C-terminal" evidence="3">
    <location>
        <begin position="97"/>
        <end position="353"/>
    </location>
</feature>